<evidence type="ECO:0000313" key="3">
    <source>
        <dbReference type="EMBL" id="KAJ4138462.1"/>
    </source>
</evidence>
<evidence type="ECO:0000259" key="2">
    <source>
        <dbReference type="Pfam" id="PF00248"/>
    </source>
</evidence>
<evidence type="ECO:0000256" key="1">
    <source>
        <dbReference type="ARBA" id="ARBA00023002"/>
    </source>
</evidence>
<dbReference type="Proteomes" id="UP001152024">
    <property type="component" value="Unassembled WGS sequence"/>
</dbReference>
<proteinExistence type="predicted"/>
<gene>
    <name evidence="3" type="ORF">NW768_002296</name>
</gene>
<comment type="caution">
    <text evidence="3">The sequence shown here is derived from an EMBL/GenBank/DDBJ whole genome shotgun (WGS) entry which is preliminary data.</text>
</comment>
<dbReference type="SUPFAM" id="SSF51430">
    <property type="entry name" value="NAD(P)-linked oxidoreductase"/>
    <property type="match status" value="1"/>
</dbReference>
<evidence type="ECO:0000313" key="4">
    <source>
        <dbReference type="Proteomes" id="UP001152024"/>
    </source>
</evidence>
<sequence>MGINFALGSNLSYDEAEPVSLKALELGCTFWDTAISYRAGVNEKLLGDFIRTHNCRDKFFIAKIHAIQAEYSVFETIHEVDGLIDAARKAYIAHGPLGHGWIVEDFSFDKPEDFNGYDYCRQSKPLPFNPEHLILTQSHQFLNPKVETSTPIRGLARAFKELATRKGCMVTQVAFAWVAVQDMIALAGTTSPSRLEENWAARDMDTTKK</sequence>
<dbReference type="PANTHER" id="PTHR43625:SF7">
    <property type="entry name" value="REDUCTASE (YAKC), PUTATIVE (AFU_ORTHOLOGUE AFUA_8G01560)-RELATED"/>
    <property type="match status" value="1"/>
</dbReference>
<keyword evidence="1" id="KW-0560">Oxidoreductase</keyword>
<name>A0ABQ8RNZ4_FUSEQ</name>
<dbReference type="Gene3D" id="3.20.20.100">
    <property type="entry name" value="NADP-dependent oxidoreductase domain"/>
    <property type="match status" value="2"/>
</dbReference>
<keyword evidence="4" id="KW-1185">Reference proteome</keyword>
<protein>
    <recommendedName>
        <fullName evidence="2">NADP-dependent oxidoreductase domain-containing protein</fullName>
    </recommendedName>
</protein>
<dbReference type="Pfam" id="PF00248">
    <property type="entry name" value="Aldo_ket_red"/>
    <property type="match status" value="2"/>
</dbReference>
<dbReference type="EMBL" id="JAOQBH010000003">
    <property type="protein sequence ID" value="KAJ4138462.1"/>
    <property type="molecule type" value="Genomic_DNA"/>
</dbReference>
<dbReference type="PANTHER" id="PTHR43625">
    <property type="entry name" value="AFLATOXIN B1 ALDEHYDE REDUCTASE"/>
    <property type="match status" value="1"/>
</dbReference>
<reference evidence="3" key="1">
    <citation type="submission" date="2022-09" db="EMBL/GenBank/DDBJ databases">
        <title>Fusarium specimens isolated from Avocado Roots.</title>
        <authorList>
            <person name="Stajich J."/>
            <person name="Roper C."/>
            <person name="Heimlech-Rivalta G."/>
        </authorList>
    </citation>
    <scope>NUCLEOTIDE SEQUENCE</scope>
    <source>
        <strain evidence="3">CF00095</strain>
    </source>
</reference>
<feature type="domain" description="NADP-dependent oxidoreductase" evidence="2">
    <location>
        <begin position="63"/>
        <end position="204"/>
    </location>
</feature>
<feature type="domain" description="NADP-dependent oxidoreductase" evidence="2">
    <location>
        <begin position="10"/>
        <end position="62"/>
    </location>
</feature>
<accession>A0ABQ8RNZ4</accession>
<dbReference type="InterPro" id="IPR050791">
    <property type="entry name" value="Aldo-Keto_reductase"/>
</dbReference>
<organism evidence="3 4">
    <name type="scientific">Fusarium equiseti</name>
    <name type="common">Fusarium scirpi</name>
    <dbReference type="NCBI Taxonomy" id="61235"/>
    <lineage>
        <taxon>Eukaryota</taxon>
        <taxon>Fungi</taxon>
        <taxon>Dikarya</taxon>
        <taxon>Ascomycota</taxon>
        <taxon>Pezizomycotina</taxon>
        <taxon>Sordariomycetes</taxon>
        <taxon>Hypocreomycetidae</taxon>
        <taxon>Hypocreales</taxon>
        <taxon>Nectriaceae</taxon>
        <taxon>Fusarium</taxon>
        <taxon>Fusarium incarnatum-equiseti species complex</taxon>
    </lineage>
</organism>
<dbReference type="InterPro" id="IPR023210">
    <property type="entry name" value="NADP_OxRdtase_dom"/>
</dbReference>
<dbReference type="InterPro" id="IPR036812">
    <property type="entry name" value="NAD(P)_OxRdtase_dom_sf"/>
</dbReference>